<name>A0ABW5CWR9_9BACT</name>
<keyword evidence="3" id="KW-1185">Reference proteome</keyword>
<evidence type="ECO:0000256" key="1">
    <source>
        <dbReference type="SAM" id="SignalP"/>
    </source>
</evidence>
<accession>A0ABW5CWR9</accession>
<proteinExistence type="predicted"/>
<sequence length="492" mass="56800">MAKVHCLLLCLFALLPTCLWGQEPKQPVRLELPYKLEETEVELMALPDSSLLVYSKTSNVWGTQATFLFEKYNAQLERVWSKEVELEPDSYFERFFTEQPYTYIAFSSDDTRNYKFLKIDLATGAIQATAHKIETIDLIYEYNVLQGRYFVIGRNRQDEKPVLLHINPEKDEIKLLPTIYAEESSFSDLLADAEHQRVDAVLTESNGRISRLQVKSFDADGELINNFFILQQEDKSLLNAEATPGDSATKMLVGTYGTRDLRYSKGFFVTPVASRGEEATFYNLLQLKNSFKFMKPKREKRFRQREAQRLKAGKEPTFRYRFLLHDLISTPTGYVLAAEVYYPQYRNSGGYMDASVRGGSRWLAAYKRTHAIAAGFDRNGVLLWDNSFRLRDLSTPELTHAIEVAYTLDGRMIMAYPEEDQIIYSVMQQDSYSDEKTFVDLKTYEEKEKITSTEEPRLIPWYGSSFAAYGFQRVKSSGNGTRSVFYINKITF</sequence>
<keyword evidence="1" id="KW-0732">Signal</keyword>
<evidence type="ECO:0000313" key="3">
    <source>
        <dbReference type="Proteomes" id="UP001597374"/>
    </source>
</evidence>
<comment type="caution">
    <text evidence="2">The sequence shown here is derived from an EMBL/GenBank/DDBJ whole genome shotgun (WGS) entry which is preliminary data.</text>
</comment>
<reference evidence="3" key="1">
    <citation type="journal article" date="2019" name="Int. J. Syst. Evol. Microbiol.">
        <title>The Global Catalogue of Microorganisms (GCM) 10K type strain sequencing project: providing services to taxonomists for standard genome sequencing and annotation.</title>
        <authorList>
            <consortium name="The Broad Institute Genomics Platform"/>
            <consortium name="The Broad Institute Genome Sequencing Center for Infectious Disease"/>
            <person name="Wu L."/>
            <person name="Ma J."/>
        </authorList>
    </citation>
    <scope>NUCLEOTIDE SEQUENCE [LARGE SCALE GENOMIC DNA]</scope>
    <source>
        <strain evidence="3">CGMCC 4.1782</strain>
    </source>
</reference>
<dbReference type="EMBL" id="JBHUIM010000001">
    <property type="protein sequence ID" value="MFD2246022.1"/>
    <property type="molecule type" value="Genomic_DNA"/>
</dbReference>
<organism evidence="2 3">
    <name type="scientific">Pontibacter ruber</name>
    <dbReference type="NCBI Taxonomy" id="1343895"/>
    <lineage>
        <taxon>Bacteria</taxon>
        <taxon>Pseudomonadati</taxon>
        <taxon>Bacteroidota</taxon>
        <taxon>Cytophagia</taxon>
        <taxon>Cytophagales</taxon>
        <taxon>Hymenobacteraceae</taxon>
        <taxon>Pontibacter</taxon>
    </lineage>
</organism>
<feature type="signal peptide" evidence="1">
    <location>
        <begin position="1"/>
        <end position="21"/>
    </location>
</feature>
<evidence type="ECO:0000313" key="2">
    <source>
        <dbReference type="EMBL" id="MFD2246022.1"/>
    </source>
</evidence>
<dbReference type="Proteomes" id="UP001597374">
    <property type="component" value="Unassembled WGS sequence"/>
</dbReference>
<feature type="chain" id="PRO_5045694189" evidence="1">
    <location>
        <begin position="22"/>
        <end position="492"/>
    </location>
</feature>
<protein>
    <submittedName>
        <fullName evidence="2">Uncharacterized protein</fullName>
    </submittedName>
</protein>
<gene>
    <name evidence="2" type="ORF">ACFSKP_07125</name>
</gene>
<dbReference type="RefSeq" id="WP_250427682.1">
    <property type="nucleotide sequence ID" value="NZ_JALPRR010000001.1"/>
</dbReference>